<name>A0A376AF31_9HYPH</name>
<organism evidence="1 2">
    <name type="scientific">Ciceribacter selenitireducens ATCC BAA-1503</name>
    <dbReference type="NCBI Taxonomy" id="1336235"/>
    <lineage>
        <taxon>Bacteria</taxon>
        <taxon>Pseudomonadati</taxon>
        <taxon>Pseudomonadota</taxon>
        <taxon>Alphaproteobacteria</taxon>
        <taxon>Hyphomicrobiales</taxon>
        <taxon>Rhizobiaceae</taxon>
        <taxon>Ciceribacter</taxon>
    </lineage>
</organism>
<accession>A0A376AF31</accession>
<dbReference type="OrthoDB" id="100177at2"/>
<protein>
    <submittedName>
        <fullName evidence="1">Uncharacterized protein</fullName>
    </submittedName>
</protein>
<keyword evidence="2" id="KW-1185">Reference proteome</keyword>
<evidence type="ECO:0000313" key="1">
    <source>
        <dbReference type="EMBL" id="SSC66405.1"/>
    </source>
</evidence>
<dbReference type="Proteomes" id="UP000254764">
    <property type="component" value="Unassembled WGS sequence"/>
</dbReference>
<evidence type="ECO:0000313" key="2">
    <source>
        <dbReference type="Proteomes" id="UP000254764"/>
    </source>
</evidence>
<dbReference type="RefSeq" id="WP_115669197.1">
    <property type="nucleotide sequence ID" value="NZ_UEYP01000002.1"/>
</dbReference>
<dbReference type="AlphaFoldDB" id="A0A376AF31"/>
<sequence length="339" mass="37115">MSQDRPIEAGRISLALSAILSSQTFARSHRLRTFLKFVVEREQLGLARQLKGSTIGMDVFSRDGALDPGVDALVRVQAGKLRRLINLYYADEGRNDPVRIRIPLGGYVPVYELRSEARRPIEAALPRLADPERNEEIRIDLKTPGGDTGSGSGYASNRHLLALPMVHCVVTAESDGRARTFDNALRFSEARLCAFKLAPPSSPPPVAPGKLDFLLSLCSAVGTGPLHARLVHPASGETIAAQSHPAGTMATSRQIAAFANQFVARTLTLSGEVYAFCRTAGLSSPLMECLEATYQYRLENSHESYLEASRHQQRLVHPERLPAFISEMSDLLALTQRQS</sequence>
<gene>
    <name evidence="1" type="ORF">RHIZ70_2113</name>
</gene>
<reference evidence="2" key="1">
    <citation type="submission" date="2018-07" db="EMBL/GenBank/DDBJ databases">
        <authorList>
            <person name="Peiro R."/>
            <person name="Begona"/>
            <person name="Cbmso G."/>
            <person name="Lopez M."/>
            <person name="Gonzalez S."/>
        </authorList>
    </citation>
    <scope>NUCLEOTIDE SEQUENCE [LARGE SCALE GENOMIC DNA]</scope>
</reference>
<proteinExistence type="predicted"/>
<dbReference type="EMBL" id="UEYP01000002">
    <property type="protein sequence ID" value="SSC66405.1"/>
    <property type="molecule type" value="Genomic_DNA"/>
</dbReference>